<dbReference type="EMBL" id="JARKIF010000139">
    <property type="protein sequence ID" value="KAJ7603494.1"/>
    <property type="molecule type" value="Genomic_DNA"/>
</dbReference>
<dbReference type="Proteomes" id="UP001221142">
    <property type="component" value="Unassembled WGS sequence"/>
</dbReference>
<proteinExistence type="predicted"/>
<evidence type="ECO:0000313" key="3">
    <source>
        <dbReference type="EMBL" id="KAJ7603494.1"/>
    </source>
</evidence>
<dbReference type="GO" id="GO:0005886">
    <property type="term" value="C:plasma membrane"/>
    <property type="evidence" value="ECO:0007669"/>
    <property type="project" value="TreeGrafter"/>
</dbReference>
<dbReference type="InterPro" id="IPR009686">
    <property type="entry name" value="Senescence/spartin_C"/>
</dbReference>
<feature type="domain" description="Senescence" evidence="2">
    <location>
        <begin position="211"/>
        <end position="459"/>
    </location>
</feature>
<accession>A0AAD7F865</accession>
<evidence type="ECO:0000259" key="2">
    <source>
        <dbReference type="Pfam" id="PF06911"/>
    </source>
</evidence>
<comment type="caution">
    <text evidence="3">The sequence shown here is derived from an EMBL/GenBank/DDBJ whole genome shotgun (WGS) entry which is preliminary data.</text>
</comment>
<dbReference type="PANTHER" id="PTHR21068:SF43">
    <property type="entry name" value="SPARTIN"/>
    <property type="match status" value="1"/>
</dbReference>
<protein>
    <recommendedName>
        <fullName evidence="2">Senescence domain-containing protein</fullName>
    </recommendedName>
</protein>
<gene>
    <name evidence="3" type="ORF">FB45DRAFT_960379</name>
</gene>
<evidence type="ECO:0000313" key="4">
    <source>
        <dbReference type="Proteomes" id="UP001221142"/>
    </source>
</evidence>
<dbReference type="PANTHER" id="PTHR21068">
    <property type="entry name" value="SPARTIN"/>
    <property type="match status" value="1"/>
</dbReference>
<sequence>MSSYDTDAFLLLNLSNSTLKGSVGTLALECVTIRYSGAAEPHVFLVLRMNETEIPIEPTRVVRTNFSESGARTYVFMPTEVDPDELVLTVALPSVPDLHFLDDVEVFDSILAQYTDLQGVLAPPNPQEEPMNINHKADSKELRGHLVLVNQDNGEVVGEFDRKFTVQEDPALGAKGHEGDPVVIELNESDDNYDANALQLFARAIPPEQQDWITKGATMVSHAITGGTTLLLTAVSAGSSYYTNRSIPSSQPDSEPPPLPPRAVAFLSSARTRKGLSVVHSVSGEAVKVTARTVQMIDGMIKSAMGNSKGKGRSTLSPAKPPLPPRAPSPRLAPPPPYLSSPSLSEKPALPPRRQPSPAPSSPGKVPPPPLPPRSDAVKLSTTTRLLLSADLILSTIDHSTRRILDSSTSNLGTVVEHKYGSEAAESSVLMAGTARNLALVYIDLRGVGRRALLRRAGKEFVKGRVKAMSNTDSK</sequence>
<organism evidence="3 4">
    <name type="scientific">Roridomyces roridus</name>
    <dbReference type="NCBI Taxonomy" id="1738132"/>
    <lineage>
        <taxon>Eukaryota</taxon>
        <taxon>Fungi</taxon>
        <taxon>Dikarya</taxon>
        <taxon>Basidiomycota</taxon>
        <taxon>Agaricomycotina</taxon>
        <taxon>Agaricomycetes</taxon>
        <taxon>Agaricomycetidae</taxon>
        <taxon>Agaricales</taxon>
        <taxon>Marasmiineae</taxon>
        <taxon>Mycenaceae</taxon>
        <taxon>Roridomyces</taxon>
    </lineage>
</organism>
<dbReference type="Pfam" id="PF06911">
    <property type="entry name" value="Senescence"/>
    <property type="match status" value="1"/>
</dbReference>
<feature type="compositionally biased region" description="Pro residues" evidence="1">
    <location>
        <begin position="319"/>
        <end position="339"/>
    </location>
</feature>
<name>A0AAD7F865_9AGAR</name>
<evidence type="ECO:0000256" key="1">
    <source>
        <dbReference type="SAM" id="MobiDB-lite"/>
    </source>
</evidence>
<keyword evidence="4" id="KW-1185">Reference proteome</keyword>
<dbReference type="InterPro" id="IPR045036">
    <property type="entry name" value="Spartin-like"/>
</dbReference>
<feature type="compositionally biased region" description="Pro residues" evidence="1">
    <location>
        <begin position="349"/>
        <end position="373"/>
    </location>
</feature>
<dbReference type="GO" id="GO:0051301">
    <property type="term" value="P:cell division"/>
    <property type="evidence" value="ECO:0007669"/>
    <property type="project" value="TreeGrafter"/>
</dbReference>
<reference evidence="3" key="1">
    <citation type="submission" date="2023-03" db="EMBL/GenBank/DDBJ databases">
        <title>Massive genome expansion in bonnet fungi (Mycena s.s.) driven by repeated elements and novel gene families across ecological guilds.</title>
        <authorList>
            <consortium name="Lawrence Berkeley National Laboratory"/>
            <person name="Harder C.B."/>
            <person name="Miyauchi S."/>
            <person name="Viragh M."/>
            <person name="Kuo A."/>
            <person name="Thoen E."/>
            <person name="Andreopoulos B."/>
            <person name="Lu D."/>
            <person name="Skrede I."/>
            <person name="Drula E."/>
            <person name="Henrissat B."/>
            <person name="Morin E."/>
            <person name="Kohler A."/>
            <person name="Barry K."/>
            <person name="LaButti K."/>
            <person name="Morin E."/>
            <person name="Salamov A."/>
            <person name="Lipzen A."/>
            <person name="Mereny Z."/>
            <person name="Hegedus B."/>
            <person name="Baldrian P."/>
            <person name="Stursova M."/>
            <person name="Weitz H."/>
            <person name="Taylor A."/>
            <person name="Grigoriev I.V."/>
            <person name="Nagy L.G."/>
            <person name="Martin F."/>
            <person name="Kauserud H."/>
        </authorList>
    </citation>
    <scope>NUCLEOTIDE SEQUENCE</scope>
    <source>
        <strain evidence="3">9284</strain>
    </source>
</reference>
<feature type="region of interest" description="Disordered" evidence="1">
    <location>
        <begin position="303"/>
        <end position="377"/>
    </location>
</feature>
<dbReference type="AlphaFoldDB" id="A0AAD7F865"/>